<organism evidence="1 2">
    <name type="scientific">Marasmius crinis-equi</name>
    <dbReference type="NCBI Taxonomy" id="585013"/>
    <lineage>
        <taxon>Eukaryota</taxon>
        <taxon>Fungi</taxon>
        <taxon>Dikarya</taxon>
        <taxon>Basidiomycota</taxon>
        <taxon>Agaricomycotina</taxon>
        <taxon>Agaricomycetes</taxon>
        <taxon>Agaricomycetidae</taxon>
        <taxon>Agaricales</taxon>
        <taxon>Marasmiineae</taxon>
        <taxon>Marasmiaceae</taxon>
        <taxon>Marasmius</taxon>
    </lineage>
</organism>
<accession>A0ABR3EK16</accession>
<dbReference type="EMBL" id="JBAHYK010003811">
    <property type="protein sequence ID" value="KAL0563193.1"/>
    <property type="molecule type" value="Genomic_DNA"/>
</dbReference>
<dbReference type="Proteomes" id="UP001465976">
    <property type="component" value="Unassembled WGS sequence"/>
</dbReference>
<protein>
    <submittedName>
        <fullName evidence="1">Uncharacterized protein</fullName>
    </submittedName>
</protein>
<gene>
    <name evidence="1" type="ORF">V5O48_018882</name>
</gene>
<comment type="caution">
    <text evidence="1">The sequence shown here is derived from an EMBL/GenBank/DDBJ whole genome shotgun (WGS) entry which is preliminary data.</text>
</comment>
<name>A0ABR3EK16_9AGAR</name>
<proteinExistence type="predicted"/>
<keyword evidence="2" id="KW-1185">Reference proteome</keyword>
<reference evidence="1 2" key="1">
    <citation type="submission" date="2024-02" db="EMBL/GenBank/DDBJ databases">
        <title>A draft genome for the cacao thread blight pathogen Marasmius crinis-equi.</title>
        <authorList>
            <person name="Cohen S.P."/>
            <person name="Baruah I.K."/>
            <person name="Amoako-Attah I."/>
            <person name="Bukari Y."/>
            <person name="Meinhardt L.W."/>
            <person name="Bailey B.A."/>
        </authorList>
    </citation>
    <scope>NUCLEOTIDE SEQUENCE [LARGE SCALE GENOMIC DNA]</scope>
    <source>
        <strain evidence="1 2">GH-76</strain>
    </source>
</reference>
<sequence length="215" mass="24026">NHLAEIAEDQILREHSDRDLIATVAAQPWPKKLCIEEVGKPPSYRLISRSPGKPDKETVFIVHGILSRKDLPPIDKALGKNTKAGHMSQQVILTGLGTSLFGNAMEGIKSVEEQFHRNFDDKEMEAHNIFGTSDGFLTIELSNRYMTSIHATNRLPPVNLGPDIDPRGYLAKVMGDKYIRTEENVVQFYELNNQGGNTVAQTIVRMFGYPLKIAL</sequence>
<evidence type="ECO:0000313" key="1">
    <source>
        <dbReference type="EMBL" id="KAL0563193.1"/>
    </source>
</evidence>
<feature type="non-terminal residue" evidence="1">
    <location>
        <position position="1"/>
    </location>
</feature>
<evidence type="ECO:0000313" key="2">
    <source>
        <dbReference type="Proteomes" id="UP001465976"/>
    </source>
</evidence>